<accession>A0ABQ3A922</accession>
<organism evidence="1 2">
    <name type="scientific">Streptomyces xanthochromogenes</name>
    <dbReference type="NCBI Taxonomy" id="67384"/>
    <lineage>
        <taxon>Bacteria</taxon>
        <taxon>Bacillati</taxon>
        <taxon>Actinomycetota</taxon>
        <taxon>Actinomycetes</taxon>
        <taxon>Kitasatosporales</taxon>
        <taxon>Streptomycetaceae</taxon>
        <taxon>Streptomyces</taxon>
    </lineage>
</organism>
<evidence type="ECO:0000313" key="1">
    <source>
        <dbReference type="EMBL" id="GGY41947.1"/>
    </source>
</evidence>
<dbReference type="Proteomes" id="UP000600946">
    <property type="component" value="Unassembled WGS sequence"/>
</dbReference>
<evidence type="ECO:0000313" key="2">
    <source>
        <dbReference type="Proteomes" id="UP000600946"/>
    </source>
</evidence>
<reference evidence="2" key="1">
    <citation type="journal article" date="2019" name="Int. J. Syst. Evol. Microbiol.">
        <title>The Global Catalogue of Microorganisms (GCM) 10K type strain sequencing project: providing services to taxonomists for standard genome sequencing and annotation.</title>
        <authorList>
            <consortium name="The Broad Institute Genomics Platform"/>
            <consortium name="The Broad Institute Genome Sequencing Center for Infectious Disease"/>
            <person name="Wu L."/>
            <person name="Ma J."/>
        </authorList>
    </citation>
    <scope>NUCLEOTIDE SEQUENCE [LARGE SCALE GENOMIC DNA]</scope>
    <source>
        <strain evidence="2">JCM 4594</strain>
    </source>
</reference>
<gene>
    <name evidence="1" type="ORF">GCM10010326_40140</name>
</gene>
<sequence>MTGPRIALISAVAGAMAPAAEALGAGFPEAELWHLLDDRLLSDAGGPAGLSGPLRARMRRLVEHAVAGGADAVLLTCSLYGVVAQELDPVSAVPVLAPDRAAFERLATDRHQHVLVIASLEAALQDSTDRLRAALARRAPEAGTRVSGVVVPGALRAAGDIEDLVRVLAAAASGPAATADAVFLAQYSLAPAARALAVALGVPVVSGPTSAAHALRALLKGD</sequence>
<keyword evidence="2" id="KW-1185">Reference proteome</keyword>
<dbReference type="EMBL" id="BMUU01000006">
    <property type="protein sequence ID" value="GGY41947.1"/>
    <property type="molecule type" value="Genomic_DNA"/>
</dbReference>
<name>A0ABQ3A922_9ACTN</name>
<dbReference type="RefSeq" id="WP_190027850.1">
    <property type="nucleotide sequence ID" value="NZ_BMUU01000006.1"/>
</dbReference>
<proteinExistence type="predicted"/>
<dbReference type="GeneID" id="96291954"/>
<protein>
    <recommendedName>
        <fullName evidence="3">Asp/Glu racemase</fullName>
    </recommendedName>
</protein>
<comment type="caution">
    <text evidence="1">The sequence shown here is derived from an EMBL/GenBank/DDBJ whole genome shotgun (WGS) entry which is preliminary data.</text>
</comment>
<evidence type="ECO:0008006" key="3">
    <source>
        <dbReference type="Google" id="ProtNLM"/>
    </source>
</evidence>